<reference evidence="2" key="1">
    <citation type="submission" date="2015-06" db="EMBL/GenBank/DDBJ databases">
        <title>Expansion of signal transduction pathways in fungi by whole-genome duplication.</title>
        <authorList>
            <consortium name="DOE Joint Genome Institute"/>
            <person name="Corrochano L.M."/>
            <person name="Kuo A."/>
            <person name="Marcet-Houben M."/>
            <person name="Polaino S."/>
            <person name="Salamov A."/>
            <person name="Villalobos J.M."/>
            <person name="Alvarez M.I."/>
            <person name="Avalos J."/>
            <person name="Benito E.P."/>
            <person name="Benoit I."/>
            <person name="Burger G."/>
            <person name="Camino L.P."/>
            <person name="Canovas D."/>
            <person name="Cerda-Olmedo E."/>
            <person name="Cheng J.-F."/>
            <person name="Dominguez A."/>
            <person name="Elias M."/>
            <person name="Eslava A.P."/>
            <person name="Glaser F."/>
            <person name="Grimwood J."/>
            <person name="Gutierrez G."/>
            <person name="Heitman J."/>
            <person name="Henrissat B."/>
            <person name="Iturriaga E.A."/>
            <person name="Lang B.F."/>
            <person name="Lavin J.L."/>
            <person name="Lee S."/>
            <person name="Li W."/>
            <person name="Lindquist E."/>
            <person name="Lopez-Garcia S."/>
            <person name="Luque E.M."/>
            <person name="Marcos A.T."/>
            <person name="Martin J."/>
            <person name="McCluskey K."/>
            <person name="Medina H.R."/>
            <person name="Miralles-Duran A."/>
            <person name="Miyazaki A."/>
            <person name="Munoz-Torres E."/>
            <person name="Oguiza J.A."/>
            <person name="Ohm R."/>
            <person name="Olmedo M."/>
            <person name="Orejas M."/>
            <person name="Ortiz-Castellanos L."/>
            <person name="Pisabarro A.G."/>
            <person name="Rodriguez-Romero J."/>
            <person name="Ruiz-Herrera J."/>
            <person name="Ruiz-Vazquez R."/>
            <person name="Sanz C."/>
            <person name="Schackwitz W."/>
            <person name="Schmutz J."/>
            <person name="Shahriari M."/>
            <person name="Shelest E."/>
            <person name="Silva-Franco F."/>
            <person name="Soanes D."/>
            <person name="Syed K."/>
            <person name="Tagua V.G."/>
            <person name="Talbot N.J."/>
            <person name="Thon M."/>
            <person name="De vries R.P."/>
            <person name="Wiebenga A."/>
            <person name="Yadav J.S."/>
            <person name="Braun E.L."/>
            <person name="Baker S."/>
            <person name="Garre V."/>
            <person name="Horwitz B."/>
            <person name="Torres-Martinez S."/>
            <person name="Idnurm A."/>
            <person name="Herrera-Estrella A."/>
            <person name="Gabaldon T."/>
            <person name="Grigoriev I.V."/>
        </authorList>
    </citation>
    <scope>NUCLEOTIDE SEQUENCE [LARGE SCALE GENOMIC DNA]</scope>
    <source>
        <strain evidence="2">NRRL 1555(-)</strain>
    </source>
</reference>
<organism evidence="1 2">
    <name type="scientific">Phycomyces blakesleeanus (strain ATCC 8743b / DSM 1359 / FGSC 10004 / NBRC 33097 / NRRL 1555)</name>
    <dbReference type="NCBI Taxonomy" id="763407"/>
    <lineage>
        <taxon>Eukaryota</taxon>
        <taxon>Fungi</taxon>
        <taxon>Fungi incertae sedis</taxon>
        <taxon>Mucoromycota</taxon>
        <taxon>Mucoromycotina</taxon>
        <taxon>Mucoromycetes</taxon>
        <taxon>Mucorales</taxon>
        <taxon>Phycomycetaceae</taxon>
        <taxon>Phycomyces</taxon>
    </lineage>
</organism>
<dbReference type="VEuPathDB" id="FungiDB:PHYBLDRAFT_168396"/>
<name>A0A162PU33_PHYB8</name>
<dbReference type="RefSeq" id="XP_018292026.1">
    <property type="nucleotide sequence ID" value="XM_018435861.1"/>
</dbReference>
<dbReference type="Proteomes" id="UP000077315">
    <property type="component" value="Unassembled WGS sequence"/>
</dbReference>
<dbReference type="AlphaFoldDB" id="A0A162PU33"/>
<dbReference type="EMBL" id="KV440980">
    <property type="protein sequence ID" value="OAD73986.1"/>
    <property type="molecule type" value="Genomic_DNA"/>
</dbReference>
<keyword evidence="2" id="KW-1185">Reference proteome</keyword>
<accession>A0A162PU33</accession>
<protein>
    <submittedName>
        <fullName evidence="1">Uncharacterized protein</fullName>
    </submittedName>
</protein>
<dbReference type="GeneID" id="28996767"/>
<gene>
    <name evidence="1" type="ORF">PHYBLDRAFT_168396</name>
</gene>
<evidence type="ECO:0000313" key="2">
    <source>
        <dbReference type="Proteomes" id="UP000077315"/>
    </source>
</evidence>
<sequence length="109" mass="12467">MAGLLASKGYIPNWRRGNEGQYTTVKKKCSQDNRFALSNLVRMRQIIFMIRRGFFVVMVEISFASLLRLSRLFLNLTSTTGTKNIALHKLQAMAFEEALEVSIKPLRVN</sequence>
<evidence type="ECO:0000313" key="1">
    <source>
        <dbReference type="EMBL" id="OAD73986.1"/>
    </source>
</evidence>
<dbReference type="InParanoid" id="A0A162PU33"/>
<proteinExistence type="predicted"/>